<feature type="region of interest" description="Disordered" evidence="1">
    <location>
        <begin position="59"/>
        <end position="91"/>
    </location>
</feature>
<proteinExistence type="predicted"/>
<dbReference type="Proteomes" id="UP000198683">
    <property type="component" value="Unassembled WGS sequence"/>
</dbReference>
<feature type="domain" description="DUF5709" evidence="2">
    <location>
        <begin position="94"/>
        <end position="140"/>
    </location>
</feature>
<accession>A0A1G8S464</accession>
<dbReference type="AlphaFoldDB" id="A0A1G8S464"/>
<feature type="region of interest" description="Disordered" evidence="1">
    <location>
        <begin position="1"/>
        <end position="46"/>
    </location>
</feature>
<dbReference type="Pfam" id="PF18970">
    <property type="entry name" value="DUF5709"/>
    <property type="match status" value="1"/>
</dbReference>
<evidence type="ECO:0000313" key="4">
    <source>
        <dbReference type="Proteomes" id="UP000198683"/>
    </source>
</evidence>
<evidence type="ECO:0000256" key="1">
    <source>
        <dbReference type="SAM" id="MobiDB-lite"/>
    </source>
</evidence>
<organism evidence="3 4">
    <name type="scientific">Nonomuraea maritima</name>
    <dbReference type="NCBI Taxonomy" id="683260"/>
    <lineage>
        <taxon>Bacteria</taxon>
        <taxon>Bacillati</taxon>
        <taxon>Actinomycetota</taxon>
        <taxon>Actinomycetes</taxon>
        <taxon>Streptosporangiales</taxon>
        <taxon>Streptosporangiaceae</taxon>
        <taxon>Nonomuraea</taxon>
    </lineage>
</organism>
<feature type="compositionally biased region" description="Basic and acidic residues" evidence="1">
    <location>
        <begin position="59"/>
        <end position="70"/>
    </location>
</feature>
<feature type="compositionally biased region" description="Acidic residues" evidence="1">
    <location>
        <begin position="73"/>
        <end position="91"/>
    </location>
</feature>
<feature type="compositionally biased region" description="Acidic residues" evidence="1">
    <location>
        <begin position="22"/>
        <end position="34"/>
    </location>
</feature>
<evidence type="ECO:0000259" key="2">
    <source>
        <dbReference type="Pfam" id="PF18970"/>
    </source>
</evidence>
<name>A0A1G8S464_9ACTN</name>
<dbReference type="InterPro" id="IPR043763">
    <property type="entry name" value="DUF5709"/>
</dbReference>
<sequence>MTTFDDLTPDESDDFQLLSPEESLDDEVTGDTEDGYFPPDRPLGSTAWGITWNEMRSREDLSHRLAREQPEPVQDETDGLGDTSDTDGELIDDQVGDAQAGQLVEWEAEIDSRSDYWARDAGLDLGAVSAEESAIHIVPDSPEYGN</sequence>
<evidence type="ECO:0000313" key="3">
    <source>
        <dbReference type="EMBL" id="SDJ23470.1"/>
    </source>
</evidence>
<dbReference type="EMBL" id="FNFB01000001">
    <property type="protein sequence ID" value="SDJ23470.1"/>
    <property type="molecule type" value="Genomic_DNA"/>
</dbReference>
<dbReference type="RefSeq" id="WP_090758475.1">
    <property type="nucleotide sequence ID" value="NZ_FNFB01000001.1"/>
</dbReference>
<reference evidence="3 4" key="1">
    <citation type="submission" date="2016-10" db="EMBL/GenBank/DDBJ databases">
        <authorList>
            <person name="de Groot N.N."/>
        </authorList>
    </citation>
    <scope>NUCLEOTIDE SEQUENCE [LARGE SCALE GENOMIC DNA]</scope>
    <source>
        <strain evidence="3 4">CGMCC 4.5681</strain>
    </source>
</reference>
<protein>
    <recommendedName>
        <fullName evidence="2">DUF5709 domain-containing protein</fullName>
    </recommendedName>
</protein>
<keyword evidence="4" id="KW-1185">Reference proteome</keyword>
<dbReference type="OrthoDB" id="3212066at2"/>
<gene>
    <name evidence="3" type="ORF">SAMN05421874_101149</name>
</gene>